<evidence type="ECO:0000313" key="2">
    <source>
        <dbReference type="EMBL" id="GAA0165163.1"/>
    </source>
</evidence>
<feature type="compositionally biased region" description="Basic and acidic residues" evidence="1">
    <location>
        <begin position="177"/>
        <end position="188"/>
    </location>
</feature>
<comment type="caution">
    <text evidence="2">The sequence shown here is derived from an EMBL/GenBank/DDBJ whole genome shotgun (WGS) entry which is preliminary data.</text>
</comment>
<name>A0AAV3QQ09_LITER</name>
<reference evidence="2 3" key="1">
    <citation type="submission" date="2024-01" db="EMBL/GenBank/DDBJ databases">
        <title>The complete chloroplast genome sequence of Lithospermum erythrorhizon: insights into the phylogenetic relationship among Boraginaceae species and the maternal lineages of purple gromwells.</title>
        <authorList>
            <person name="Okada T."/>
            <person name="Watanabe K."/>
        </authorList>
    </citation>
    <scope>NUCLEOTIDE SEQUENCE [LARGE SCALE GENOMIC DNA]</scope>
</reference>
<feature type="compositionally biased region" description="Pro residues" evidence="1">
    <location>
        <begin position="203"/>
        <end position="212"/>
    </location>
</feature>
<feature type="region of interest" description="Disordered" evidence="1">
    <location>
        <begin position="152"/>
        <end position="219"/>
    </location>
</feature>
<dbReference type="EMBL" id="BAABME010005273">
    <property type="protein sequence ID" value="GAA0165163.1"/>
    <property type="molecule type" value="Genomic_DNA"/>
</dbReference>
<keyword evidence="3" id="KW-1185">Reference proteome</keyword>
<proteinExistence type="predicted"/>
<organism evidence="2 3">
    <name type="scientific">Lithospermum erythrorhizon</name>
    <name type="common">Purple gromwell</name>
    <name type="synonym">Lithospermum officinale var. erythrorhizon</name>
    <dbReference type="NCBI Taxonomy" id="34254"/>
    <lineage>
        <taxon>Eukaryota</taxon>
        <taxon>Viridiplantae</taxon>
        <taxon>Streptophyta</taxon>
        <taxon>Embryophyta</taxon>
        <taxon>Tracheophyta</taxon>
        <taxon>Spermatophyta</taxon>
        <taxon>Magnoliopsida</taxon>
        <taxon>eudicotyledons</taxon>
        <taxon>Gunneridae</taxon>
        <taxon>Pentapetalae</taxon>
        <taxon>asterids</taxon>
        <taxon>lamiids</taxon>
        <taxon>Boraginales</taxon>
        <taxon>Boraginaceae</taxon>
        <taxon>Boraginoideae</taxon>
        <taxon>Lithospermeae</taxon>
        <taxon>Lithospermum</taxon>
    </lineage>
</organism>
<dbReference type="AlphaFoldDB" id="A0AAV3QQ09"/>
<protein>
    <submittedName>
        <fullName evidence="2">Uncharacterized protein</fullName>
    </submittedName>
</protein>
<evidence type="ECO:0000313" key="3">
    <source>
        <dbReference type="Proteomes" id="UP001454036"/>
    </source>
</evidence>
<sequence>MGNKPGKVVENRCRSLWCSLNGGMDARVPKAWIPLEKADMPKYHPTDDTFAALEKLRKIFTHKMHWKILCEEGLTMISFCTEDILLAAKETAPPNTVPLASMRGKRPIASKKVKVVKKVASSPHPSSTAELPLRPTPAANLSLYSSPIAANPNSSSFSPPDVDLPYEPPSSSLVGKRPSDEDVLQGKEKRSRATSGFFDPPKSGIPPPPFPEYDPMMAA</sequence>
<gene>
    <name evidence="2" type="ORF">LIER_20635</name>
</gene>
<evidence type="ECO:0000256" key="1">
    <source>
        <dbReference type="SAM" id="MobiDB-lite"/>
    </source>
</evidence>
<dbReference type="Proteomes" id="UP001454036">
    <property type="component" value="Unassembled WGS sequence"/>
</dbReference>
<accession>A0AAV3QQ09</accession>